<dbReference type="SFLD" id="SFLDS00001">
    <property type="entry name" value="Enolase"/>
    <property type="match status" value="1"/>
</dbReference>
<dbReference type="Gene3D" id="3.40.50.1820">
    <property type="entry name" value="alpha/beta hydrolase"/>
    <property type="match status" value="1"/>
</dbReference>
<dbReference type="InterPro" id="IPR022485">
    <property type="entry name" value="SHCHC_synthase_MenH"/>
</dbReference>
<dbReference type="GeneID" id="103706601"/>
<keyword evidence="3" id="KW-0479">Metal-binding</keyword>
<evidence type="ECO:0000256" key="6">
    <source>
        <dbReference type="ARBA" id="ARBA00023211"/>
    </source>
</evidence>
<dbReference type="Pfam" id="PF02775">
    <property type="entry name" value="TPP_enzyme_C"/>
    <property type="match status" value="1"/>
</dbReference>
<protein>
    <submittedName>
        <fullName evidence="10">Protein PHYLLO, chloroplastic isoform X1</fullName>
    </submittedName>
</protein>
<dbReference type="Gene3D" id="3.40.50.970">
    <property type="match status" value="2"/>
</dbReference>
<dbReference type="OrthoDB" id="8119704at2759"/>
<dbReference type="InterPro" id="IPR013342">
    <property type="entry name" value="Mandelate_racemase_C"/>
</dbReference>
<dbReference type="Pfam" id="PF13378">
    <property type="entry name" value="MR_MLE_C"/>
    <property type="match status" value="1"/>
</dbReference>
<evidence type="ECO:0000256" key="4">
    <source>
        <dbReference type="ARBA" id="ARBA00022842"/>
    </source>
</evidence>
<dbReference type="SUPFAM" id="SSF52467">
    <property type="entry name" value="DHS-like NAD/FAD-binding domain"/>
    <property type="match status" value="1"/>
</dbReference>
<feature type="domain" description="Mandelate racemase/muconate lactonizing enzyme C-terminal" evidence="8">
    <location>
        <begin position="1201"/>
        <end position="1297"/>
    </location>
</feature>
<dbReference type="SUPFAM" id="SSF54826">
    <property type="entry name" value="Enolase N-terminal domain-like"/>
    <property type="match status" value="1"/>
</dbReference>
<organism evidence="9 10">
    <name type="scientific">Phoenix dactylifera</name>
    <name type="common">Date palm</name>
    <dbReference type="NCBI Taxonomy" id="42345"/>
    <lineage>
        <taxon>Eukaryota</taxon>
        <taxon>Viridiplantae</taxon>
        <taxon>Streptophyta</taxon>
        <taxon>Embryophyta</taxon>
        <taxon>Tracheophyta</taxon>
        <taxon>Spermatophyta</taxon>
        <taxon>Magnoliopsida</taxon>
        <taxon>Liliopsida</taxon>
        <taxon>Arecaceae</taxon>
        <taxon>Coryphoideae</taxon>
        <taxon>Phoeniceae</taxon>
        <taxon>Phoenix</taxon>
    </lineage>
</organism>
<dbReference type="GO" id="GO:0030976">
    <property type="term" value="F:thiamine pyrophosphate binding"/>
    <property type="evidence" value="ECO:0007669"/>
    <property type="project" value="InterPro"/>
</dbReference>
<dbReference type="SFLD" id="SFLDF00009">
    <property type="entry name" value="o-succinylbenzoate_synthase"/>
    <property type="match status" value="1"/>
</dbReference>
<dbReference type="CDD" id="cd07037">
    <property type="entry name" value="TPP_PYR_MenD"/>
    <property type="match status" value="1"/>
</dbReference>
<dbReference type="SFLD" id="SFLDG00180">
    <property type="entry name" value="muconate_cycloisomerase"/>
    <property type="match status" value="1"/>
</dbReference>
<dbReference type="InterPro" id="IPR032264">
    <property type="entry name" value="MenD_middle"/>
</dbReference>
<dbReference type="InterPro" id="IPR029058">
    <property type="entry name" value="AB_hydrolase_fold"/>
</dbReference>
<proteinExistence type="inferred from homology"/>
<dbReference type="GO" id="GO:0070205">
    <property type="term" value="F:2-succinyl-6-hydroxy-2,4-cyclohexadiene-1-carboxylate synthase activity"/>
    <property type="evidence" value="ECO:0007669"/>
    <property type="project" value="InterPro"/>
</dbReference>
<evidence type="ECO:0000256" key="1">
    <source>
        <dbReference type="ARBA" id="ARBA00022428"/>
    </source>
</evidence>
<accession>A0A8B8J4E5</accession>
<evidence type="ECO:0000259" key="8">
    <source>
        <dbReference type="SMART" id="SM00922"/>
    </source>
</evidence>
<evidence type="ECO:0000313" key="9">
    <source>
        <dbReference type="Proteomes" id="UP000228380"/>
    </source>
</evidence>
<dbReference type="InterPro" id="IPR029017">
    <property type="entry name" value="Enolase-like_N"/>
</dbReference>
<dbReference type="Pfam" id="PF16582">
    <property type="entry name" value="TPP_enzyme_M_2"/>
    <property type="match status" value="1"/>
</dbReference>
<dbReference type="Gene3D" id="3.30.390.10">
    <property type="entry name" value="Enolase-like, N-terminal domain"/>
    <property type="match status" value="1"/>
</dbReference>
<dbReference type="InterPro" id="IPR029061">
    <property type="entry name" value="THDP-binding"/>
</dbReference>
<sequence>MMRADHLRLSKPSPLSLSIPHLRSLSRSIRLKIRSKASFPSRRSSLGNLNLRRSNLLPFQSKPNFQINAEDGCYGGLEIAADEFLELGDMDLPVELSVTRALPPALTLREGFDKIKEAIEKLKANPPCLRSGVLRIQVAVPPSTKALNWLCCQCKELSVFPQFYFLARQTREQSLELASLNGMVEVSGIGTAIYVHGSSHTRKGCNLIARYLSVDSPLIRAYGFIGIHYNKESFMMEDGAGSFFFFIPQIELNEFEGFSLLASTLIWDDFVSYTFERAVHTFELYFHQIIQYIHPIGTYVKDMWMNYFYGLSNLMEHKHVQMVFLNAEILVRIDAGANNLLQAAVLMFCKYCFESLLFLQEDSPSCCRYYFRHSSTASFGSNMLMDSRGTNCLIKECANINYLWASLIIEECVRLGLTYFCIAPGSRSSPLAISACGHSLTTCISCFDERSLAFHAVGYARGSLKPAVVITSSGTAVSNLLPAVVEASHDCVPLMLLTADRPPELQDVGANQAIDQVNHFGKFVRFFFSFPPPTDQIPARMVLTTVDSAAYSATQAPYGPVHINCPLREPLEDCPKEWSINCLRGLDLWLSNAGPYTRYIKMQHCCSCNGYSGQVAEVLEVIQRAKQGLLLIGAIHTEDEIWAALLLAKHLFWPVVTDILSGLRLRRLFTSFTEIEDRFYFIDHLDNALLSNAVKGWAQPDVILQIGSRITSKRIVQLLEFCSPSAYILVDKHPYRHDPSHIVTHRIQSTISEFADIILKIYIMRKPRKWSSFLKTLDMVVAWEIAFQIHSECSLTEPHVAHIIGEVLQDDVVLFVGNSMVIRDVDMYGRGWVKSVMKNTHLMSDCDLQFHGIQVAGNRGASGIDGLLSTAIGFAVGCNKRVICVIGDISFLHDTNGLAILNQRARRKPMTILVINNHGGAIFSLLPIADRALPNVLNQYFYTAHDVSISKLCAAHSVKHLLARTKMELHNALWRSQNEQTDCVIEVESNIADNAKFHSMISQSAYQAANQVLDFLIRFPNSESVKNGLFVSKIHKMEFSLYRIQLCAPLASSQLRNDRNKLYHEGFILNITLDDSSSGFGEVAPIEIHEEDLLDVEEQLRFLVHKLEGSEISYFLPLLRGSFSHWIWRSLGVPPSSIFPSVRNGMEMAILNALAARAGSSLLELVTGCRSSLQDSQSLKDIMKGSARIEISALVDCNGTPKQVAHVVSRLVDEGFTTIKLKVARRENLIEDVAVIQEIREMVGYKINIRVDANRKWTYEEAVEFGSGVKYFDIQYIEEPVCLEDDIIKFCQESCLPVALDETIDNLKGDFLNKLQNFVYPGIVAIVIKPSVVGGFENAALIAKWAQLHDKMAVVSASFESSLSLSAYIQFAYFLEQQNITICRLRKRKLSAAIAHGLGTYQWLKEDVSTNHLEFHVAPNGDKMEASVKNADTFLRYFQIKDKTVQRIYTGEQLKSYRIEVNGDNFSCSFKLQEAGVDTKKQVVIYLHGFLGASQDWVPIMKAISPAARCISIDLPGHGESQVQWHMDKSSKQKLNISVESVADIIMKLICDITSGGVILIGYSMGARIALYMTLKYNEKINGAVIISGSPGLRDEAARRIRSAQDEARAHFLLAHGLQDFLHIWYAGSLWKSLRDHPHFNEIVRNRAKHSDIQALAKVLSDLSIGKQMSLWEDLKHCQKPLLFIAGDKDIKFRDISKQMCSEIRTCSEGKDHIPREQLSKVVIVPDCGHAVHLENPLPVINAVRKFITNFDKL</sequence>
<dbReference type="SMART" id="SM00922">
    <property type="entry name" value="MR_MLE"/>
    <property type="match status" value="1"/>
</dbReference>
<dbReference type="PANTHER" id="PTHR42916:SF1">
    <property type="entry name" value="PROTEIN PHYLLO, CHLOROPLASTIC"/>
    <property type="match status" value="1"/>
</dbReference>
<evidence type="ECO:0000256" key="5">
    <source>
        <dbReference type="ARBA" id="ARBA00023052"/>
    </source>
</evidence>
<evidence type="ECO:0000256" key="3">
    <source>
        <dbReference type="ARBA" id="ARBA00022723"/>
    </source>
</evidence>
<dbReference type="GO" id="GO:0046872">
    <property type="term" value="F:metal ion binding"/>
    <property type="evidence" value="ECO:0007669"/>
    <property type="project" value="UniProtKB-KW"/>
</dbReference>
<reference evidence="10" key="2">
    <citation type="submission" date="2025-08" db="UniProtKB">
        <authorList>
            <consortium name="RefSeq"/>
        </authorList>
    </citation>
    <scope>IDENTIFICATION</scope>
    <source>
        <tissue evidence="10">Young leaves</tissue>
    </source>
</reference>
<evidence type="ECO:0000256" key="2">
    <source>
        <dbReference type="ARBA" id="ARBA00022679"/>
    </source>
</evidence>
<keyword evidence="4" id="KW-0460">Magnesium</keyword>
<keyword evidence="7" id="KW-0456">Lyase</keyword>
<dbReference type="InterPro" id="IPR029065">
    <property type="entry name" value="Enolase_C-like"/>
</dbReference>
<dbReference type="SUPFAM" id="SSF51604">
    <property type="entry name" value="Enolase C-terminal domain-like"/>
    <property type="match status" value="1"/>
</dbReference>
<dbReference type="InterPro" id="IPR036849">
    <property type="entry name" value="Enolase-like_C_sf"/>
</dbReference>
<dbReference type="InterPro" id="IPR000073">
    <property type="entry name" value="AB_hydrolase_1"/>
</dbReference>
<dbReference type="PANTHER" id="PTHR42916">
    <property type="entry name" value="2-SUCCINYL-5-ENOLPYRUVYL-6-HYDROXY-3-CYCLOHEXENE-1-CARBOXYLATE SYNTHASE"/>
    <property type="match status" value="1"/>
</dbReference>
<name>A0A8B8J4E5_PHODC</name>
<evidence type="ECO:0000256" key="7">
    <source>
        <dbReference type="ARBA" id="ARBA00023239"/>
    </source>
</evidence>
<dbReference type="GO" id="GO:0009063">
    <property type="term" value="P:amino acid catabolic process"/>
    <property type="evidence" value="ECO:0007669"/>
    <property type="project" value="InterPro"/>
</dbReference>
<dbReference type="Gene3D" id="3.40.50.1220">
    <property type="entry name" value="TPP-binding domain"/>
    <property type="match status" value="1"/>
</dbReference>
<dbReference type="InterPro" id="IPR011766">
    <property type="entry name" value="TPP_enzyme_TPP-bd"/>
</dbReference>
<dbReference type="GO" id="GO:0009234">
    <property type="term" value="P:menaquinone biosynthetic process"/>
    <property type="evidence" value="ECO:0007669"/>
    <property type="project" value="UniProtKB-KW"/>
</dbReference>
<dbReference type="SUPFAM" id="SSF52518">
    <property type="entry name" value="Thiamin diphosphate-binding fold (THDP-binding)"/>
    <property type="match status" value="2"/>
</dbReference>
<keyword evidence="2" id="KW-0808">Transferase</keyword>
<keyword evidence="5" id="KW-0786">Thiamine pyrophosphate</keyword>
<keyword evidence="6" id="KW-0464">Manganese</keyword>
<evidence type="ECO:0000313" key="10">
    <source>
        <dbReference type="RefSeq" id="XP_026660281.2"/>
    </source>
</evidence>
<dbReference type="Pfam" id="PF02776">
    <property type="entry name" value="TPP_enzyme_N"/>
    <property type="match status" value="1"/>
</dbReference>
<dbReference type="SUPFAM" id="SSF53474">
    <property type="entry name" value="alpha/beta-Hydrolases"/>
    <property type="match status" value="1"/>
</dbReference>
<dbReference type="RefSeq" id="XP_026660281.2">
    <property type="nucleotide sequence ID" value="XM_026804480.2"/>
</dbReference>
<dbReference type="InterPro" id="IPR018110">
    <property type="entry name" value="Mandel_Rmase/mucon_lact_enz_CS"/>
</dbReference>
<dbReference type="HAMAP" id="MF_01659">
    <property type="entry name" value="MenD"/>
    <property type="match status" value="1"/>
</dbReference>
<dbReference type="Pfam" id="PF00561">
    <property type="entry name" value="Abhydrolase_1"/>
    <property type="match status" value="1"/>
</dbReference>
<gene>
    <name evidence="10" type="primary">LOC103706601</name>
</gene>
<dbReference type="KEGG" id="pda:103706601"/>
<dbReference type="GO" id="GO:0070204">
    <property type="term" value="F:2-succinyl-5-enolpyruvyl-6-hydroxy-3-cyclohexene-1-carboxylic-acid synthase activity"/>
    <property type="evidence" value="ECO:0007669"/>
    <property type="project" value="InterPro"/>
</dbReference>
<keyword evidence="9" id="KW-1185">Reference proteome</keyword>
<dbReference type="CDD" id="cd02009">
    <property type="entry name" value="TPP_SHCHC_synthase"/>
    <property type="match status" value="1"/>
</dbReference>
<dbReference type="Gene3D" id="3.20.20.120">
    <property type="entry name" value="Enolase-like C-terminal domain"/>
    <property type="match status" value="1"/>
</dbReference>
<dbReference type="InterPro" id="IPR029035">
    <property type="entry name" value="DHS-like_NAD/FAD-binding_dom"/>
</dbReference>
<dbReference type="Proteomes" id="UP000228380">
    <property type="component" value="Chromosome 1"/>
</dbReference>
<dbReference type="HAMAP" id="MF_01660">
    <property type="entry name" value="MenH"/>
    <property type="match status" value="1"/>
</dbReference>
<dbReference type="InterPro" id="IPR012001">
    <property type="entry name" value="Thiamin_PyroP_enz_TPP-bd_dom"/>
</dbReference>
<dbReference type="NCBIfam" id="TIGR01927">
    <property type="entry name" value="menC_gam_Gplu"/>
    <property type="match status" value="1"/>
</dbReference>
<keyword evidence="1" id="KW-0474">Menaquinone biosynthesis</keyword>
<reference evidence="9" key="1">
    <citation type="journal article" date="2019" name="Nat. Commun.">
        <title>Genome-wide association mapping of date palm fruit traits.</title>
        <authorList>
            <person name="Hazzouri K.M."/>
            <person name="Gros-Balthazard M."/>
            <person name="Flowers J.M."/>
            <person name="Copetti D."/>
            <person name="Lemansour A."/>
            <person name="Lebrun M."/>
            <person name="Masmoudi K."/>
            <person name="Ferrand S."/>
            <person name="Dhar M.I."/>
            <person name="Fresquez Z.A."/>
            <person name="Rosas U."/>
            <person name="Zhang J."/>
            <person name="Talag J."/>
            <person name="Lee S."/>
            <person name="Kudrna D."/>
            <person name="Powell R.F."/>
            <person name="Leitch I.J."/>
            <person name="Krueger R.R."/>
            <person name="Wing R.A."/>
            <person name="Amiri K.M.A."/>
            <person name="Purugganan M.D."/>
        </authorList>
    </citation>
    <scope>NUCLEOTIDE SEQUENCE [LARGE SCALE GENOMIC DNA]</scope>
    <source>
        <strain evidence="9">cv. Khalas</strain>
    </source>
</reference>
<dbReference type="InterPro" id="IPR004433">
    <property type="entry name" value="MenaQ_synth_MenD"/>
</dbReference>
<dbReference type="PROSITE" id="PS00909">
    <property type="entry name" value="MR_MLE_2"/>
    <property type="match status" value="1"/>
</dbReference>
<dbReference type="NCBIfam" id="TIGR00173">
    <property type="entry name" value="menD"/>
    <property type="match status" value="1"/>
</dbReference>